<feature type="transmembrane region" description="Helical" evidence="1">
    <location>
        <begin position="12"/>
        <end position="32"/>
    </location>
</feature>
<keyword evidence="1" id="KW-0812">Transmembrane</keyword>
<reference evidence="2" key="1">
    <citation type="journal article" date="2015" name="Nature">
        <title>Complex archaea that bridge the gap between prokaryotes and eukaryotes.</title>
        <authorList>
            <person name="Spang A."/>
            <person name="Saw J.H."/>
            <person name="Jorgensen S.L."/>
            <person name="Zaremba-Niedzwiedzka K."/>
            <person name="Martijn J."/>
            <person name="Lind A.E."/>
            <person name="van Eijk R."/>
            <person name="Schleper C."/>
            <person name="Guy L."/>
            <person name="Ettema T.J."/>
        </authorList>
    </citation>
    <scope>NUCLEOTIDE SEQUENCE</scope>
</reference>
<keyword evidence="1" id="KW-0472">Membrane</keyword>
<organism evidence="2">
    <name type="scientific">marine sediment metagenome</name>
    <dbReference type="NCBI Taxonomy" id="412755"/>
    <lineage>
        <taxon>unclassified sequences</taxon>
        <taxon>metagenomes</taxon>
        <taxon>ecological metagenomes</taxon>
    </lineage>
</organism>
<proteinExistence type="predicted"/>
<dbReference type="EMBL" id="LAZR01014133">
    <property type="protein sequence ID" value="KKM18837.1"/>
    <property type="molecule type" value="Genomic_DNA"/>
</dbReference>
<name>A0A0F9HUJ4_9ZZZZ</name>
<comment type="caution">
    <text evidence="2">The sequence shown here is derived from an EMBL/GenBank/DDBJ whole genome shotgun (WGS) entry which is preliminary data.</text>
</comment>
<sequence>LLTTKTSFLYRVSVIHVLIEKICLLIAIGRLATQNSIKRVANELARKNLT</sequence>
<feature type="non-terminal residue" evidence="2">
    <location>
        <position position="1"/>
    </location>
</feature>
<protein>
    <submittedName>
        <fullName evidence="2">Uncharacterized protein</fullName>
    </submittedName>
</protein>
<accession>A0A0F9HUJ4</accession>
<gene>
    <name evidence="2" type="ORF">LCGC14_1661650</name>
</gene>
<evidence type="ECO:0000256" key="1">
    <source>
        <dbReference type="SAM" id="Phobius"/>
    </source>
</evidence>
<dbReference type="AlphaFoldDB" id="A0A0F9HUJ4"/>
<keyword evidence="1" id="KW-1133">Transmembrane helix</keyword>
<evidence type="ECO:0000313" key="2">
    <source>
        <dbReference type="EMBL" id="KKM18837.1"/>
    </source>
</evidence>